<keyword evidence="2" id="KW-0496">Mitochondrion</keyword>
<comment type="similarity">
    <text evidence="1 2">Belongs to the prohibitin family.</text>
</comment>
<keyword evidence="5" id="KW-1185">Reference proteome</keyword>
<dbReference type="PANTHER" id="PTHR23222">
    <property type="entry name" value="PROHIBITIN"/>
    <property type="match status" value="1"/>
</dbReference>
<protein>
    <recommendedName>
        <fullName evidence="2">Prohibitin</fullName>
    </recommendedName>
</protein>
<dbReference type="PANTHER" id="PTHR23222:SF0">
    <property type="entry name" value="PROHIBITIN 1"/>
    <property type="match status" value="1"/>
</dbReference>
<dbReference type="Pfam" id="PF01145">
    <property type="entry name" value="Band_7"/>
    <property type="match status" value="1"/>
</dbReference>
<dbReference type="SUPFAM" id="SSF117892">
    <property type="entry name" value="Band 7/SPFH domain"/>
    <property type="match status" value="1"/>
</dbReference>
<dbReference type="GO" id="GO:0007005">
    <property type="term" value="P:mitochondrion organization"/>
    <property type="evidence" value="ECO:0007669"/>
    <property type="project" value="TreeGrafter"/>
</dbReference>
<dbReference type="InterPro" id="IPR001107">
    <property type="entry name" value="Band_7"/>
</dbReference>
<dbReference type="InterPro" id="IPR036013">
    <property type="entry name" value="Band_7/SPFH_dom_sf"/>
</dbReference>
<dbReference type="SMART" id="SM00244">
    <property type="entry name" value="PHB"/>
    <property type="match status" value="1"/>
</dbReference>
<dbReference type="GO" id="GO:0005743">
    <property type="term" value="C:mitochondrial inner membrane"/>
    <property type="evidence" value="ECO:0007669"/>
    <property type="project" value="UniProtKB-SubCell"/>
</dbReference>
<dbReference type="AlphaFoldDB" id="A0A5J4YQG3"/>
<dbReference type="FunFam" id="3.30.479.30:FF:000001">
    <property type="entry name" value="Prohibitin 2"/>
    <property type="match status" value="1"/>
</dbReference>
<keyword evidence="2" id="KW-0999">Mitochondrion inner membrane</keyword>
<organism evidence="4 5">
    <name type="scientific">Porphyridium purpureum</name>
    <name type="common">Red alga</name>
    <name type="synonym">Porphyridium cruentum</name>
    <dbReference type="NCBI Taxonomy" id="35688"/>
    <lineage>
        <taxon>Eukaryota</taxon>
        <taxon>Rhodophyta</taxon>
        <taxon>Bangiophyceae</taxon>
        <taxon>Porphyridiales</taxon>
        <taxon>Porphyridiaceae</taxon>
        <taxon>Porphyridium</taxon>
    </lineage>
</organism>
<dbReference type="OrthoDB" id="275637at2759"/>
<gene>
    <name evidence="4" type="ORF">FVE85_9206</name>
</gene>
<keyword evidence="2" id="KW-0472">Membrane</keyword>
<dbReference type="Proteomes" id="UP000324585">
    <property type="component" value="Unassembled WGS sequence"/>
</dbReference>
<dbReference type="PRINTS" id="PR00679">
    <property type="entry name" value="PROHIBITIN"/>
</dbReference>
<dbReference type="CDD" id="cd03401">
    <property type="entry name" value="SPFH_prohibitin"/>
    <property type="match status" value="1"/>
</dbReference>
<reference evidence="5" key="1">
    <citation type="journal article" date="2019" name="Nat. Commun.">
        <title>Expansion of phycobilisome linker gene families in mesophilic red algae.</title>
        <authorList>
            <person name="Lee J."/>
            <person name="Kim D."/>
            <person name="Bhattacharya D."/>
            <person name="Yoon H.S."/>
        </authorList>
    </citation>
    <scope>NUCLEOTIDE SEQUENCE [LARGE SCALE GENOMIC DNA]</scope>
    <source>
        <strain evidence="5">CCMP 1328</strain>
    </source>
</reference>
<dbReference type="OMA" id="YEFRLVT"/>
<feature type="domain" description="Band 7" evidence="3">
    <location>
        <begin position="33"/>
        <end position="194"/>
    </location>
</feature>
<sequence>MANPNVQQLAKGLSRLAGLSVALGVGVSAAQSCLFVVDPGHRAVMFNRFKGIETDVKGEGFHFRIPWVQRPIKFEIRTRPRVINSVTGTKDLQMVNLTLRVLSHPDPEQLPTIYSRLGLDWDERVLPSIANEVLKAIVAQYNAEQLLTQREMVSRAIRETLTERARQFNILLDDVSMTHLTFGKEFASAIEMKQVAQQDAERSKYIVMVAEQEKNAAVTRAEGEAEAARLISTALAEAGDGLIQLRRIEAAKDIAATLSSSRQVTYLPDGGNFLLNTN</sequence>
<evidence type="ECO:0000313" key="4">
    <source>
        <dbReference type="EMBL" id="KAA8492934.1"/>
    </source>
</evidence>
<accession>A0A5J4YQG3</accession>
<evidence type="ECO:0000259" key="3">
    <source>
        <dbReference type="SMART" id="SM00244"/>
    </source>
</evidence>
<comment type="caution">
    <text evidence="4">The sequence shown here is derived from an EMBL/GenBank/DDBJ whole genome shotgun (WGS) entry which is preliminary data.</text>
</comment>
<dbReference type="InterPro" id="IPR000163">
    <property type="entry name" value="Prohibitin"/>
</dbReference>
<dbReference type="Gene3D" id="3.30.479.30">
    <property type="entry name" value="Band 7 domain"/>
    <property type="match status" value="1"/>
</dbReference>
<evidence type="ECO:0000256" key="2">
    <source>
        <dbReference type="RuleBase" id="RU366048"/>
    </source>
</evidence>
<evidence type="ECO:0000313" key="5">
    <source>
        <dbReference type="Proteomes" id="UP000324585"/>
    </source>
</evidence>
<name>A0A5J4YQG3_PORPP</name>
<evidence type="ECO:0000256" key="1">
    <source>
        <dbReference type="ARBA" id="ARBA00009658"/>
    </source>
</evidence>
<dbReference type="EMBL" id="VRMN01000008">
    <property type="protein sequence ID" value="KAA8492934.1"/>
    <property type="molecule type" value="Genomic_DNA"/>
</dbReference>
<comment type="subcellular location">
    <subcellularLocation>
        <location evidence="2">Mitochondrion inner membrane</location>
    </subcellularLocation>
</comment>
<proteinExistence type="inferred from homology"/>